<dbReference type="GO" id="GO:0016740">
    <property type="term" value="F:transferase activity"/>
    <property type="evidence" value="ECO:0007669"/>
    <property type="project" value="UniProtKB-KW"/>
</dbReference>
<gene>
    <name evidence="1" type="ORF">Satyrvirus40_6</name>
</gene>
<dbReference type="Gene3D" id="3.40.50.300">
    <property type="entry name" value="P-loop containing nucleotide triphosphate hydrolases"/>
    <property type="match status" value="1"/>
</dbReference>
<dbReference type="InterPro" id="IPR027417">
    <property type="entry name" value="P-loop_NTPase"/>
</dbReference>
<dbReference type="EMBL" id="MK072476">
    <property type="protein sequence ID" value="AYV85783.1"/>
    <property type="molecule type" value="Genomic_DNA"/>
</dbReference>
<organism evidence="1">
    <name type="scientific">Satyrvirus sp</name>
    <dbReference type="NCBI Taxonomy" id="2487771"/>
    <lineage>
        <taxon>Viruses</taxon>
        <taxon>Varidnaviria</taxon>
        <taxon>Bamfordvirae</taxon>
        <taxon>Nucleocytoviricota</taxon>
        <taxon>Megaviricetes</taxon>
        <taxon>Imitervirales</taxon>
        <taxon>Mimiviridae</taxon>
        <taxon>Megamimivirinae</taxon>
    </lineage>
</organism>
<evidence type="ECO:0000313" key="1">
    <source>
        <dbReference type="EMBL" id="AYV85783.1"/>
    </source>
</evidence>
<sequence length="238" mass="28511">MEEKIFFIGFGKCGSTSFHMLMRKNKIISVHGGDVMEGWFINENYKKIKSRAQSYVYCDVMSPLNIDFVISKFPESFYILPSRNLIKWLISVINHFNNCYNNYFKNVNYHNSYLKNVTGLDIYNILKIRNEYYKKIQQLTDDNKIKNFLFIDIEKDNIIEKLKNFLPKSFLKYYRKYPRANKTCEDLVNNKIINNIIIRTFVYLEISEKDYESNWIIEILNNNINHSELMKILPLENP</sequence>
<accession>A0A3G5AJ09</accession>
<name>A0A3G5AJ09_9VIRU</name>
<dbReference type="SUPFAM" id="SSF52540">
    <property type="entry name" value="P-loop containing nucleoside triphosphate hydrolases"/>
    <property type="match status" value="1"/>
</dbReference>
<protein>
    <submittedName>
        <fullName evidence="1">Putative O-linked N-acetylglucosamine transferase, SPINDLY family</fullName>
    </submittedName>
</protein>
<reference evidence="1" key="1">
    <citation type="submission" date="2018-10" db="EMBL/GenBank/DDBJ databases">
        <title>Hidden diversity of soil giant viruses.</title>
        <authorList>
            <person name="Schulz F."/>
            <person name="Alteio L."/>
            <person name="Goudeau D."/>
            <person name="Ryan E.M."/>
            <person name="Malmstrom R.R."/>
            <person name="Blanchard J."/>
            <person name="Woyke T."/>
        </authorList>
    </citation>
    <scope>NUCLEOTIDE SEQUENCE</scope>
    <source>
        <strain evidence="1">SAV1</strain>
    </source>
</reference>
<keyword evidence="1" id="KW-0808">Transferase</keyword>
<proteinExistence type="predicted"/>